<evidence type="ECO:0000313" key="2">
    <source>
        <dbReference type="EMBL" id="SHJ93411.1"/>
    </source>
</evidence>
<feature type="signal peptide" evidence="1">
    <location>
        <begin position="1"/>
        <end position="19"/>
    </location>
</feature>
<sequence>MLKKTFLLLSIPVSFIYLKAQDASVITNTIDVYSSNSINGTSKYNAMAGSMGALGGDISSGFVNPAGIGVFIASDVNLTLGVNSNKNTTTLGNSAMNYKINHTDLNNSGGVLSINLGESSKWKFVNVGFNYNTQSIENYSQSPGNQNIKVVDDFSYPGTIINYTFGGHAYNRYGDLSKTNFVLGANYDNKLYFGAGLNFHNSYLRQYDSANFFSDYDDTYLTYNKQYTDYEERANGFSANIGVIAKLNNQFRIGAAIETPTWWTIDRVYNQYYFGNNQIDLFGEDRKLSTPMKATLSAAFVPNKNFSLNVDYIQGVTKPRYKEYGAAEQELNDFFGDSYKNSSEVRVGAEYRIADFRVRGGYAYQGNSFDNLSLAAYNDNGSVANRSFSNLFVGKRNIIGAGIGYDFKAFYLDASYQNISSEYSSPFLQGNADFNSGYFNGGFDVNSDAYAVSKVKNKRDNFFVTLGWRF</sequence>
<accession>A0A1M6NCJ0</accession>
<evidence type="ECO:0008006" key="4">
    <source>
        <dbReference type="Google" id="ProtNLM"/>
    </source>
</evidence>
<keyword evidence="3" id="KW-1185">Reference proteome</keyword>
<keyword evidence="1" id="KW-0732">Signal</keyword>
<dbReference type="SUPFAM" id="SSF56935">
    <property type="entry name" value="Porins"/>
    <property type="match status" value="1"/>
</dbReference>
<dbReference type="Gene3D" id="2.40.160.60">
    <property type="entry name" value="Outer membrane protein transport protein (OMPP1/FadL/TodX)"/>
    <property type="match status" value="1"/>
</dbReference>
<dbReference type="STRING" id="216903.SAMN05444371_0338"/>
<evidence type="ECO:0000313" key="3">
    <source>
        <dbReference type="Proteomes" id="UP000184498"/>
    </source>
</evidence>
<dbReference type="EMBL" id="FRAM01000001">
    <property type="protein sequence ID" value="SHJ93411.1"/>
    <property type="molecule type" value="Genomic_DNA"/>
</dbReference>
<reference evidence="3" key="1">
    <citation type="submission" date="2016-11" db="EMBL/GenBank/DDBJ databases">
        <authorList>
            <person name="Varghese N."/>
            <person name="Submissions S."/>
        </authorList>
    </citation>
    <scope>NUCLEOTIDE SEQUENCE [LARGE SCALE GENOMIC DNA]</scope>
    <source>
        <strain evidence="3">DSM 18016</strain>
    </source>
</reference>
<dbReference type="OrthoDB" id="9765571at2"/>
<feature type="chain" id="PRO_5012025480" description="Hemin receptor" evidence="1">
    <location>
        <begin position="20"/>
        <end position="470"/>
    </location>
</feature>
<evidence type="ECO:0000256" key="1">
    <source>
        <dbReference type="SAM" id="SignalP"/>
    </source>
</evidence>
<proteinExistence type="predicted"/>
<gene>
    <name evidence="2" type="ORF">SAMN05444371_0338</name>
</gene>
<name>A0A1M6NCJ0_9FLAO</name>
<dbReference type="AlphaFoldDB" id="A0A1M6NCJ0"/>
<dbReference type="Proteomes" id="UP000184498">
    <property type="component" value="Unassembled WGS sequence"/>
</dbReference>
<dbReference type="RefSeq" id="WP_072996120.1">
    <property type="nucleotide sequence ID" value="NZ_FRAM01000001.1"/>
</dbReference>
<organism evidence="2 3">
    <name type="scientific">Epilithonimonas mollis</name>
    <dbReference type="NCBI Taxonomy" id="216903"/>
    <lineage>
        <taxon>Bacteria</taxon>
        <taxon>Pseudomonadati</taxon>
        <taxon>Bacteroidota</taxon>
        <taxon>Flavobacteriia</taxon>
        <taxon>Flavobacteriales</taxon>
        <taxon>Weeksellaceae</taxon>
        <taxon>Chryseobacterium group</taxon>
        <taxon>Epilithonimonas</taxon>
    </lineage>
</organism>
<protein>
    <recommendedName>
        <fullName evidence="4">Hemin receptor</fullName>
    </recommendedName>
</protein>